<organism evidence="3 4">
    <name type="scientific">Campylobacter portucalensis</name>
    <dbReference type="NCBI Taxonomy" id="2608384"/>
    <lineage>
        <taxon>Bacteria</taxon>
        <taxon>Pseudomonadati</taxon>
        <taxon>Campylobacterota</taxon>
        <taxon>Epsilonproteobacteria</taxon>
        <taxon>Campylobacterales</taxon>
        <taxon>Campylobacteraceae</taxon>
        <taxon>Campylobacter</taxon>
    </lineage>
</organism>
<dbReference type="InterPro" id="IPR001789">
    <property type="entry name" value="Sig_transdc_resp-reg_receiver"/>
</dbReference>
<gene>
    <name evidence="3" type="ORF">F1B92_04220</name>
</gene>
<protein>
    <submittedName>
        <fullName evidence="3">Response regulator</fullName>
    </submittedName>
</protein>
<comment type="caution">
    <text evidence="1">Lacks conserved residue(s) required for the propagation of feature annotation.</text>
</comment>
<reference evidence="3 4" key="2">
    <citation type="submission" date="2020-03" db="EMBL/GenBank/DDBJ databases">
        <title>Campylobacter portucalensis sp. nov., a new species of Campylobacter isolated from the reproductive tract of bulls.</title>
        <authorList>
            <person name="Silva M.F."/>
            <person name="Pereira G."/>
            <person name="Carneiro C."/>
            <person name="Hemphill A."/>
            <person name="Mateus L."/>
            <person name="Lopes-Da-Costa L."/>
            <person name="Silva E."/>
        </authorList>
    </citation>
    <scope>NUCLEOTIDE SEQUENCE [LARGE SCALE GENOMIC DNA]</scope>
    <source>
        <strain evidence="3 4">FMV-PI01</strain>
    </source>
</reference>
<accession>A0A6L5WIU5</accession>
<evidence type="ECO:0000259" key="2">
    <source>
        <dbReference type="PROSITE" id="PS50110"/>
    </source>
</evidence>
<dbReference type="SUPFAM" id="SSF52172">
    <property type="entry name" value="CheY-like"/>
    <property type="match status" value="1"/>
</dbReference>
<dbReference type="Proteomes" id="UP000476338">
    <property type="component" value="Unassembled WGS sequence"/>
</dbReference>
<evidence type="ECO:0000256" key="1">
    <source>
        <dbReference type="PROSITE-ProRule" id="PRU00169"/>
    </source>
</evidence>
<dbReference type="AlphaFoldDB" id="A0A6L5WIU5"/>
<dbReference type="Gene3D" id="3.40.50.2300">
    <property type="match status" value="1"/>
</dbReference>
<dbReference type="GO" id="GO:0000160">
    <property type="term" value="P:phosphorelay signal transduction system"/>
    <property type="evidence" value="ECO:0007669"/>
    <property type="project" value="InterPro"/>
</dbReference>
<sequence length="294" mass="33998">MKILIIENEVYLAQSIATKLASLGHDCEILTNIGDVLKCENKDAILLSTGIFGENIYEVIKKFQNSIIILLISYISNDTVSKPIKAGANDYIQKPFMVEELIRKIHHFEEFKNIKKFNEFYVKYLNSKFDNVILPKISLKDVKFPLFINSQDQIYADKIVFLLSQELKKPFEFLSFKDKNTKSIIKNSTIPLYIADFSGLNTAEKDEIFNIIDKKEIIISNTNANNKIPFETITIEDKPNKIYSGDILSIDDYYKSIIISYEKLYSDTELALRLGISRKSLWEKRKKYGINKTK</sequence>
<evidence type="ECO:0000313" key="3">
    <source>
        <dbReference type="EMBL" id="MSN96392.1"/>
    </source>
</evidence>
<name>A0A6L5WIU5_9BACT</name>
<reference evidence="3 4" key="1">
    <citation type="submission" date="2019-09" db="EMBL/GenBank/DDBJ databases">
        <authorList>
            <person name="Silva M."/>
            <person name="Pereira G."/>
            <person name="Lopes-Da-Costa L."/>
            <person name="Silva E."/>
        </authorList>
    </citation>
    <scope>NUCLEOTIDE SEQUENCE [LARGE SCALE GENOMIC DNA]</scope>
    <source>
        <strain evidence="3 4">FMV-PI01</strain>
    </source>
</reference>
<dbReference type="EMBL" id="VWSJ01000011">
    <property type="protein sequence ID" value="MSN96392.1"/>
    <property type="molecule type" value="Genomic_DNA"/>
</dbReference>
<proteinExistence type="predicted"/>
<dbReference type="PROSITE" id="PS50110">
    <property type="entry name" value="RESPONSE_REGULATORY"/>
    <property type="match status" value="1"/>
</dbReference>
<dbReference type="InterPro" id="IPR011006">
    <property type="entry name" value="CheY-like_superfamily"/>
</dbReference>
<dbReference type="SMART" id="SM00448">
    <property type="entry name" value="REC"/>
    <property type="match status" value="1"/>
</dbReference>
<dbReference type="RefSeq" id="WP_154570656.1">
    <property type="nucleotide sequence ID" value="NZ_VWSJ01000011.1"/>
</dbReference>
<feature type="domain" description="Response regulatory" evidence="2">
    <location>
        <begin position="2"/>
        <end position="109"/>
    </location>
</feature>
<keyword evidence="4" id="KW-1185">Reference proteome</keyword>
<evidence type="ECO:0000313" key="4">
    <source>
        <dbReference type="Proteomes" id="UP000476338"/>
    </source>
</evidence>
<comment type="caution">
    <text evidence="3">The sequence shown here is derived from an EMBL/GenBank/DDBJ whole genome shotgun (WGS) entry which is preliminary data.</text>
</comment>